<reference evidence="1" key="2">
    <citation type="journal article" date="2015" name="Data Brief">
        <title>Shoot transcriptome of the giant reed, Arundo donax.</title>
        <authorList>
            <person name="Barrero R.A."/>
            <person name="Guerrero F.D."/>
            <person name="Moolhuijzen P."/>
            <person name="Goolsby J.A."/>
            <person name="Tidwell J."/>
            <person name="Bellgard S.E."/>
            <person name="Bellgard M.I."/>
        </authorList>
    </citation>
    <scope>NUCLEOTIDE SEQUENCE</scope>
    <source>
        <tissue evidence="1">Shoot tissue taken approximately 20 cm above the soil surface</tissue>
    </source>
</reference>
<accession>A0A0A9BIM3</accession>
<sequence>MLKSEDKLLPAV</sequence>
<name>A0A0A9BIM3_ARUDO</name>
<evidence type="ECO:0000313" key="1">
    <source>
        <dbReference type="EMBL" id="JAD61065.1"/>
    </source>
</evidence>
<dbReference type="EMBL" id="GBRH01236830">
    <property type="protein sequence ID" value="JAD61065.1"/>
    <property type="molecule type" value="Transcribed_RNA"/>
</dbReference>
<protein>
    <submittedName>
        <fullName evidence="1">Uncharacterized protein</fullName>
    </submittedName>
</protein>
<organism evidence="1">
    <name type="scientific">Arundo donax</name>
    <name type="common">Giant reed</name>
    <name type="synonym">Donax arundinaceus</name>
    <dbReference type="NCBI Taxonomy" id="35708"/>
    <lineage>
        <taxon>Eukaryota</taxon>
        <taxon>Viridiplantae</taxon>
        <taxon>Streptophyta</taxon>
        <taxon>Embryophyta</taxon>
        <taxon>Tracheophyta</taxon>
        <taxon>Spermatophyta</taxon>
        <taxon>Magnoliopsida</taxon>
        <taxon>Liliopsida</taxon>
        <taxon>Poales</taxon>
        <taxon>Poaceae</taxon>
        <taxon>PACMAD clade</taxon>
        <taxon>Arundinoideae</taxon>
        <taxon>Arundineae</taxon>
        <taxon>Arundo</taxon>
    </lineage>
</organism>
<reference evidence="1" key="1">
    <citation type="submission" date="2014-09" db="EMBL/GenBank/DDBJ databases">
        <authorList>
            <person name="Magalhaes I.L.F."/>
            <person name="Oliveira U."/>
            <person name="Santos F.R."/>
            <person name="Vidigal T.H.D.A."/>
            <person name="Brescovit A.D."/>
            <person name="Santos A.J."/>
        </authorList>
    </citation>
    <scope>NUCLEOTIDE SEQUENCE</scope>
    <source>
        <tissue evidence="1">Shoot tissue taken approximately 20 cm above the soil surface</tissue>
    </source>
</reference>
<proteinExistence type="predicted"/>